<dbReference type="AlphaFoldDB" id="A0A1H9APT2"/>
<organism evidence="1 2">
    <name type="scientific">Flavobacterium urocaniciphilum</name>
    <dbReference type="NCBI Taxonomy" id="1299341"/>
    <lineage>
        <taxon>Bacteria</taxon>
        <taxon>Pseudomonadati</taxon>
        <taxon>Bacteroidota</taxon>
        <taxon>Flavobacteriia</taxon>
        <taxon>Flavobacteriales</taxon>
        <taxon>Flavobacteriaceae</taxon>
        <taxon>Flavobacterium</taxon>
    </lineage>
</organism>
<dbReference type="STRING" id="1299341.SAMN05444005_102264"/>
<accession>A0A1H9APT2</accession>
<keyword evidence="2" id="KW-1185">Reference proteome</keyword>
<evidence type="ECO:0000313" key="1">
    <source>
        <dbReference type="EMBL" id="SEP78565.1"/>
    </source>
</evidence>
<proteinExistence type="predicted"/>
<dbReference type="EMBL" id="FOEI01000002">
    <property type="protein sequence ID" value="SEP78565.1"/>
    <property type="molecule type" value="Genomic_DNA"/>
</dbReference>
<dbReference type="OrthoDB" id="1376866at2"/>
<name>A0A1H9APT2_9FLAO</name>
<dbReference type="PROSITE" id="PS51257">
    <property type="entry name" value="PROKAR_LIPOPROTEIN"/>
    <property type="match status" value="1"/>
</dbReference>
<dbReference type="Proteomes" id="UP000198648">
    <property type="component" value="Unassembled WGS sequence"/>
</dbReference>
<reference evidence="1 2" key="1">
    <citation type="submission" date="2016-10" db="EMBL/GenBank/DDBJ databases">
        <authorList>
            <person name="de Groot N.N."/>
        </authorList>
    </citation>
    <scope>NUCLEOTIDE SEQUENCE [LARGE SCALE GENOMIC DNA]</scope>
    <source>
        <strain evidence="1 2">DSM 27078</strain>
    </source>
</reference>
<gene>
    <name evidence="1" type="ORF">SAMN05444005_102264</name>
</gene>
<protein>
    <submittedName>
        <fullName evidence="1">Uncharacterized protein</fullName>
    </submittedName>
</protein>
<evidence type="ECO:0000313" key="2">
    <source>
        <dbReference type="Proteomes" id="UP000198648"/>
    </source>
</evidence>
<dbReference type="RefSeq" id="WP_143065602.1">
    <property type="nucleotide sequence ID" value="NZ_FOEI01000002.1"/>
</dbReference>
<sequence>MKNVYVLLFFCCLLSGCTDETMDATTDTTSTAQFASKPEANPVYDNSYKGIYKGVITGDISGALYVNLYNDSQIFAKIITNDNKTFILNNVPITEEEGKNQGITFKKFIFEDDNIKLELMIEVTGNYISILNFSYFGEENYKICLKKETSTSLIKCYTGIFKSDLVHGSVNFTSDGQMKISGTTQELNSFAFTDVVGEITISNPIDDSTSEEFPSKPNPQYIINANLHIGEISGILNRNHAEGNWMINGEKNGLWFGDRLL</sequence>